<evidence type="ECO:0000313" key="1">
    <source>
        <dbReference type="EMBL" id="GIX87979.1"/>
    </source>
</evidence>
<gene>
    <name evidence="1" type="ORF">CDAR_437811</name>
</gene>
<dbReference type="Proteomes" id="UP001054837">
    <property type="component" value="Unassembled WGS sequence"/>
</dbReference>
<protein>
    <submittedName>
        <fullName evidence="1">Uncharacterized protein</fullName>
    </submittedName>
</protein>
<reference evidence="1 2" key="1">
    <citation type="submission" date="2021-06" db="EMBL/GenBank/DDBJ databases">
        <title>Caerostris darwini draft genome.</title>
        <authorList>
            <person name="Kono N."/>
            <person name="Arakawa K."/>
        </authorList>
    </citation>
    <scope>NUCLEOTIDE SEQUENCE [LARGE SCALE GENOMIC DNA]</scope>
</reference>
<keyword evidence="2" id="KW-1185">Reference proteome</keyword>
<sequence length="149" mass="16015">MADTNCCTPPSLPLPKGELRANTLSDRPISYLYHSYYALTTSSKSHGFVPPSAPPSTNETPVYPTAIGAGGNRRAGCLQLTWTRLAIGAWLPSAFFWGGDSRSNFLFLAFHQLLDGLDLNTKCAVGLVGGYVTDLTVGSINFTQISNTR</sequence>
<proteinExistence type="predicted"/>
<dbReference type="EMBL" id="BPLQ01002032">
    <property type="protein sequence ID" value="GIX87979.1"/>
    <property type="molecule type" value="Genomic_DNA"/>
</dbReference>
<accession>A0AAV4NU76</accession>
<comment type="caution">
    <text evidence="1">The sequence shown here is derived from an EMBL/GenBank/DDBJ whole genome shotgun (WGS) entry which is preliminary data.</text>
</comment>
<evidence type="ECO:0000313" key="2">
    <source>
        <dbReference type="Proteomes" id="UP001054837"/>
    </source>
</evidence>
<dbReference type="AlphaFoldDB" id="A0AAV4NU76"/>
<name>A0AAV4NU76_9ARAC</name>
<organism evidence="1 2">
    <name type="scientific">Caerostris darwini</name>
    <dbReference type="NCBI Taxonomy" id="1538125"/>
    <lineage>
        <taxon>Eukaryota</taxon>
        <taxon>Metazoa</taxon>
        <taxon>Ecdysozoa</taxon>
        <taxon>Arthropoda</taxon>
        <taxon>Chelicerata</taxon>
        <taxon>Arachnida</taxon>
        <taxon>Araneae</taxon>
        <taxon>Araneomorphae</taxon>
        <taxon>Entelegynae</taxon>
        <taxon>Araneoidea</taxon>
        <taxon>Araneidae</taxon>
        <taxon>Caerostris</taxon>
    </lineage>
</organism>